<keyword evidence="9" id="KW-0625">Polysaccharide transport</keyword>
<dbReference type="PANTHER" id="PTHR30413:SF10">
    <property type="entry name" value="CAPSULE POLYSACCHARIDE EXPORT INNER-MEMBRANE PROTEIN CTRC"/>
    <property type="match status" value="1"/>
</dbReference>
<evidence type="ECO:0000256" key="4">
    <source>
        <dbReference type="ARBA" id="ARBA00022475"/>
    </source>
</evidence>
<dbReference type="GO" id="GO:0015920">
    <property type="term" value="P:lipopolysaccharide transport"/>
    <property type="evidence" value="ECO:0007669"/>
    <property type="project" value="TreeGrafter"/>
</dbReference>
<keyword evidence="4 11" id="KW-1003">Cell membrane</keyword>
<keyword evidence="3 11" id="KW-0813">Transport</keyword>
<accession>I4C9S1</accession>
<keyword evidence="6 11" id="KW-0812">Transmembrane</keyword>
<proteinExistence type="inferred from homology"/>
<evidence type="ECO:0000256" key="11">
    <source>
        <dbReference type="RuleBase" id="RU361157"/>
    </source>
</evidence>
<feature type="transmembrane region" description="Helical" evidence="11">
    <location>
        <begin position="128"/>
        <end position="161"/>
    </location>
</feature>
<evidence type="ECO:0000256" key="6">
    <source>
        <dbReference type="ARBA" id="ARBA00022692"/>
    </source>
</evidence>
<keyword evidence="5" id="KW-0762">Sugar transport</keyword>
<dbReference type="Pfam" id="PF01061">
    <property type="entry name" value="ABC2_membrane"/>
    <property type="match status" value="1"/>
</dbReference>
<gene>
    <name evidence="13" type="ordered locus">Desti_3666</name>
</gene>
<evidence type="ECO:0000256" key="2">
    <source>
        <dbReference type="ARBA" id="ARBA00007783"/>
    </source>
</evidence>
<evidence type="ECO:0000256" key="3">
    <source>
        <dbReference type="ARBA" id="ARBA00022448"/>
    </source>
</evidence>
<dbReference type="KEGG" id="dti:Desti_3666"/>
<keyword evidence="14" id="KW-1185">Reference proteome</keyword>
<dbReference type="InterPro" id="IPR047817">
    <property type="entry name" value="ABC2_TM_bact-type"/>
</dbReference>
<dbReference type="GO" id="GO:0015774">
    <property type="term" value="P:polysaccharide transport"/>
    <property type="evidence" value="ECO:0007669"/>
    <property type="project" value="UniProtKB-KW"/>
</dbReference>
<dbReference type="PRINTS" id="PR00164">
    <property type="entry name" value="ABC2TRNSPORT"/>
</dbReference>
<dbReference type="STRING" id="706587.Desti_3666"/>
<feature type="transmembrane region" description="Helical" evidence="11">
    <location>
        <begin position="53"/>
        <end position="78"/>
    </location>
</feature>
<feature type="domain" description="ABC transmembrane type-2" evidence="12">
    <location>
        <begin position="54"/>
        <end position="280"/>
    </location>
</feature>
<keyword evidence="10 11" id="KW-0472">Membrane</keyword>
<dbReference type="eggNOG" id="COG1682">
    <property type="taxonomic scope" value="Bacteria"/>
</dbReference>
<organism evidence="13 14">
    <name type="scientific">Desulfomonile tiedjei (strain ATCC 49306 / DSM 6799 / DCB-1)</name>
    <dbReference type="NCBI Taxonomy" id="706587"/>
    <lineage>
        <taxon>Bacteria</taxon>
        <taxon>Pseudomonadati</taxon>
        <taxon>Thermodesulfobacteriota</taxon>
        <taxon>Desulfomonilia</taxon>
        <taxon>Desulfomonilales</taxon>
        <taxon>Desulfomonilaceae</taxon>
        <taxon>Desulfomonile</taxon>
    </lineage>
</organism>
<dbReference type="RefSeq" id="WP_014811440.1">
    <property type="nucleotide sequence ID" value="NC_018025.1"/>
</dbReference>
<evidence type="ECO:0000259" key="12">
    <source>
        <dbReference type="PROSITE" id="PS51012"/>
    </source>
</evidence>
<dbReference type="GO" id="GO:0140359">
    <property type="term" value="F:ABC-type transporter activity"/>
    <property type="evidence" value="ECO:0007669"/>
    <property type="project" value="InterPro"/>
</dbReference>
<dbReference type="PATRIC" id="fig|706587.4.peg.4170"/>
<evidence type="ECO:0000256" key="7">
    <source>
        <dbReference type="ARBA" id="ARBA00022903"/>
    </source>
</evidence>
<dbReference type="InterPro" id="IPR013525">
    <property type="entry name" value="ABC2_TM"/>
</dbReference>
<feature type="transmembrane region" description="Helical" evidence="11">
    <location>
        <begin position="167"/>
        <end position="190"/>
    </location>
</feature>
<dbReference type="Proteomes" id="UP000006055">
    <property type="component" value="Chromosome"/>
</dbReference>
<evidence type="ECO:0000256" key="10">
    <source>
        <dbReference type="ARBA" id="ARBA00023136"/>
    </source>
</evidence>
<keyword evidence="8 11" id="KW-1133">Transmembrane helix</keyword>
<comment type="similarity">
    <text evidence="2 11">Belongs to the ABC-2 integral membrane protein family.</text>
</comment>
<evidence type="ECO:0000256" key="8">
    <source>
        <dbReference type="ARBA" id="ARBA00022989"/>
    </source>
</evidence>
<evidence type="ECO:0000256" key="9">
    <source>
        <dbReference type="ARBA" id="ARBA00023047"/>
    </source>
</evidence>
<protein>
    <recommendedName>
        <fullName evidence="11">Transport permease protein</fullName>
    </recommendedName>
</protein>
<evidence type="ECO:0000256" key="1">
    <source>
        <dbReference type="ARBA" id="ARBA00004651"/>
    </source>
</evidence>
<feature type="transmembrane region" description="Helical" evidence="11">
    <location>
        <begin position="202"/>
        <end position="221"/>
    </location>
</feature>
<feature type="transmembrane region" description="Helical" evidence="11">
    <location>
        <begin position="256"/>
        <end position="277"/>
    </location>
</feature>
<dbReference type="EMBL" id="CP003360">
    <property type="protein sequence ID" value="AFM26312.1"/>
    <property type="molecule type" value="Genomic_DNA"/>
</dbReference>
<evidence type="ECO:0000313" key="13">
    <source>
        <dbReference type="EMBL" id="AFM26312.1"/>
    </source>
</evidence>
<name>I4C9S1_DESTA</name>
<sequence>MNEMEPPSVISGKPVPVAQYLNPLRMAVHLYSHKDLIARLAWRDTVERYRGSYLGIVWSFITPLLMLAVYAFVFGVIFSIKWGVGQNEGFLDIGLTLFCGLVLFNVFAESIIRAPQLILSNPNYVKKVIFPLEILPVAILCSSLVQAVISLTILIPALILFKGTFSSTIYLFPLVALPLLMLTLGFSWFLSSLGVFVRDIGHPIGIVVQILLFISGIFFPLSAVPEPYRLLIQLNPLTVILENARKTLMWGAYPDWGWLALIGLLSLIVLQLGYAWFMKTKRAFADVI</sequence>
<keyword evidence="7" id="KW-0972">Capsule biogenesis/degradation</keyword>
<dbReference type="PROSITE" id="PS51012">
    <property type="entry name" value="ABC_TM2"/>
    <property type="match status" value="1"/>
</dbReference>
<dbReference type="GO" id="GO:0043190">
    <property type="term" value="C:ATP-binding cassette (ABC) transporter complex"/>
    <property type="evidence" value="ECO:0007669"/>
    <property type="project" value="InterPro"/>
</dbReference>
<comment type="subcellular location">
    <subcellularLocation>
        <location evidence="1 11">Cell membrane</location>
        <topology evidence="1 11">Multi-pass membrane protein</topology>
    </subcellularLocation>
</comment>
<evidence type="ECO:0000256" key="5">
    <source>
        <dbReference type="ARBA" id="ARBA00022597"/>
    </source>
</evidence>
<feature type="transmembrane region" description="Helical" evidence="11">
    <location>
        <begin position="90"/>
        <end position="108"/>
    </location>
</feature>
<dbReference type="InterPro" id="IPR000412">
    <property type="entry name" value="ABC_2_transport"/>
</dbReference>
<reference evidence="14" key="1">
    <citation type="submission" date="2012-06" db="EMBL/GenBank/DDBJ databases">
        <title>Complete sequence of chromosome of Desulfomonile tiedjei DSM 6799.</title>
        <authorList>
            <person name="Lucas S."/>
            <person name="Copeland A."/>
            <person name="Lapidus A."/>
            <person name="Glavina del Rio T."/>
            <person name="Dalin E."/>
            <person name="Tice H."/>
            <person name="Bruce D."/>
            <person name="Goodwin L."/>
            <person name="Pitluck S."/>
            <person name="Peters L."/>
            <person name="Ovchinnikova G."/>
            <person name="Zeytun A."/>
            <person name="Lu M."/>
            <person name="Kyrpides N."/>
            <person name="Mavromatis K."/>
            <person name="Ivanova N."/>
            <person name="Brettin T."/>
            <person name="Detter J.C."/>
            <person name="Han C."/>
            <person name="Larimer F."/>
            <person name="Land M."/>
            <person name="Hauser L."/>
            <person name="Markowitz V."/>
            <person name="Cheng J.-F."/>
            <person name="Hugenholtz P."/>
            <person name="Woyke T."/>
            <person name="Wu D."/>
            <person name="Spring S."/>
            <person name="Schroeder M."/>
            <person name="Brambilla E."/>
            <person name="Klenk H.-P."/>
            <person name="Eisen J.A."/>
        </authorList>
    </citation>
    <scope>NUCLEOTIDE SEQUENCE [LARGE SCALE GENOMIC DNA]</scope>
    <source>
        <strain evidence="14">ATCC 49306 / DSM 6799 / DCB-1</strain>
    </source>
</reference>
<dbReference type="PANTHER" id="PTHR30413">
    <property type="entry name" value="INNER MEMBRANE TRANSPORT PERMEASE"/>
    <property type="match status" value="1"/>
</dbReference>
<evidence type="ECO:0000313" key="14">
    <source>
        <dbReference type="Proteomes" id="UP000006055"/>
    </source>
</evidence>
<dbReference type="HOGENOM" id="CLU_060703_1_1_7"/>
<dbReference type="AlphaFoldDB" id="I4C9S1"/>